<proteinExistence type="predicted"/>
<dbReference type="EMBL" id="CM044701">
    <property type="protein sequence ID" value="KAI5680380.1"/>
    <property type="molecule type" value="Genomic_DNA"/>
</dbReference>
<evidence type="ECO:0000313" key="2">
    <source>
        <dbReference type="Proteomes" id="UP001060085"/>
    </source>
</evidence>
<sequence length="335" mass="38248">MGSSVGQDVTRPWADLPPELLSIIAEKLGLIELLSFRGVCKAWRISSSTASAETESANNLEPSFLAYGSQVCNFYYKGRENPHRINIPDLERSICLASDHGWLLLAQENQQEEEEEEENTSKLFFFCPFSRTRIDLPLFPGSEISNRVASFSAPPTSPKCIIAIAYYVPPNIKFHHIYRGDQTWKVQQLGSTRLNILTGGLYDAPTHSFYFMENSDKGLLEYSINEQKLVVYKLVQSNGNNNIKKLPFLYEKHKLKNRMGLKLRKKSDDVLISTCGTFFHKNNVKVIFEYEKSMEPSIDEESDDDDKEGRASTSSKLKGVWIYPRFHQIPSNLTW</sequence>
<name>A0ACC0C670_CATRO</name>
<keyword evidence="2" id="KW-1185">Reference proteome</keyword>
<organism evidence="1 2">
    <name type="scientific">Catharanthus roseus</name>
    <name type="common">Madagascar periwinkle</name>
    <name type="synonym">Vinca rosea</name>
    <dbReference type="NCBI Taxonomy" id="4058"/>
    <lineage>
        <taxon>Eukaryota</taxon>
        <taxon>Viridiplantae</taxon>
        <taxon>Streptophyta</taxon>
        <taxon>Embryophyta</taxon>
        <taxon>Tracheophyta</taxon>
        <taxon>Spermatophyta</taxon>
        <taxon>Magnoliopsida</taxon>
        <taxon>eudicotyledons</taxon>
        <taxon>Gunneridae</taxon>
        <taxon>Pentapetalae</taxon>
        <taxon>asterids</taxon>
        <taxon>lamiids</taxon>
        <taxon>Gentianales</taxon>
        <taxon>Apocynaceae</taxon>
        <taxon>Rauvolfioideae</taxon>
        <taxon>Vinceae</taxon>
        <taxon>Catharanthinae</taxon>
        <taxon>Catharanthus</taxon>
    </lineage>
</organism>
<reference evidence="2" key="1">
    <citation type="journal article" date="2023" name="Nat. Plants">
        <title>Single-cell RNA sequencing provides a high-resolution roadmap for understanding the multicellular compartmentation of specialized metabolism.</title>
        <authorList>
            <person name="Sun S."/>
            <person name="Shen X."/>
            <person name="Li Y."/>
            <person name="Li Y."/>
            <person name="Wang S."/>
            <person name="Li R."/>
            <person name="Zhang H."/>
            <person name="Shen G."/>
            <person name="Guo B."/>
            <person name="Wei J."/>
            <person name="Xu J."/>
            <person name="St-Pierre B."/>
            <person name="Chen S."/>
            <person name="Sun C."/>
        </authorList>
    </citation>
    <scope>NUCLEOTIDE SEQUENCE [LARGE SCALE GENOMIC DNA]</scope>
</reference>
<protein>
    <submittedName>
        <fullName evidence="1">Uncharacterized protein</fullName>
    </submittedName>
</protein>
<dbReference type="Proteomes" id="UP001060085">
    <property type="component" value="Linkage Group LG01"/>
</dbReference>
<evidence type="ECO:0000313" key="1">
    <source>
        <dbReference type="EMBL" id="KAI5680380.1"/>
    </source>
</evidence>
<gene>
    <name evidence="1" type="ORF">M9H77_01607</name>
</gene>
<accession>A0ACC0C670</accession>
<comment type="caution">
    <text evidence="1">The sequence shown here is derived from an EMBL/GenBank/DDBJ whole genome shotgun (WGS) entry which is preliminary data.</text>
</comment>